<evidence type="ECO:0000256" key="1">
    <source>
        <dbReference type="SAM" id="MobiDB-lite"/>
    </source>
</evidence>
<reference evidence="3" key="3">
    <citation type="submission" date="2018-08" db="UniProtKB">
        <authorList>
            <consortium name="EnsemblPlants"/>
        </authorList>
    </citation>
    <scope>IDENTIFICATION</scope>
    <source>
        <strain evidence="3">cv. Bd21</strain>
    </source>
</reference>
<dbReference type="EMBL" id="CM000880">
    <property type="protein sequence ID" value="PNT77299.1"/>
    <property type="molecule type" value="Genomic_DNA"/>
</dbReference>
<dbReference type="OrthoDB" id="696465at2759"/>
<evidence type="ECO:0000313" key="2">
    <source>
        <dbReference type="EMBL" id="PNT77299.1"/>
    </source>
</evidence>
<proteinExistence type="predicted"/>
<keyword evidence="4" id="KW-1185">Reference proteome</keyword>
<dbReference type="Gramene" id="PNT77299">
    <property type="protein sequence ID" value="PNT77299"/>
    <property type="gene ID" value="BRADI_1g60725v3"/>
</dbReference>
<evidence type="ECO:0000313" key="4">
    <source>
        <dbReference type="Proteomes" id="UP000008810"/>
    </source>
</evidence>
<dbReference type="AlphaFoldDB" id="A0A2K2DSN7"/>
<reference evidence="2 3" key="1">
    <citation type="journal article" date="2010" name="Nature">
        <title>Genome sequencing and analysis of the model grass Brachypodium distachyon.</title>
        <authorList>
            <consortium name="International Brachypodium Initiative"/>
        </authorList>
    </citation>
    <scope>NUCLEOTIDE SEQUENCE [LARGE SCALE GENOMIC DNA]</scope>
    <source>
        <strain evidence="2 3">Bd21</strain>
    </source>
</reference>
<sequence>MEKKKTKKGRAPPVATSVSEEEGYSFAGMSSGELVNVWEGMIDENKEVAEELFFHVLLRDARAEYYPRARPTEPRPRQPPPQTDNRPIVLALCAPNSGAPWSTTNAMKPQLPRQPSSTATNKKPADQVALPRPQAAAFKTVKVLCAPPHLAPRGVKRPPPSGNACDPQGKKLHRAV</sequence>
<organism evidence="2">
    <name type="scientific">Brachypodium distachyon</name>
    <name type="common">Purple false brome</name>
    <name type="synonym">Trachynia distachya</name>
    <dbReference type="NCBI Taxonomy" id="15368"/>
    <lineage>
        <taxon>Eukaryota</taxon>
        <taxon>Viridiplantae</taxon>
        <taxon>Streptophyta</taxon>
        <taxon>Embryophyta</taxon>
        <taxon>Tracheophyta</taxon>
        <taxon>Spermatophyta</taxon>
        <taxon>Magnoliopsida</taxon>
        <taxon>Liliopsida</taxon>
        <taxon>Poales</taxon>
        <taxon>Poaceae</taxon>
        <taxon>BOP clade</taxon>
        <taxon>Pooideae</taxon>
        <taxon>Stipodae</taxon>
        <taxon>Brachypodieae</taxon>
        <taxon>Brachypodium</taxon>
    </lineage>
</organism>
<protein>
    <submittedName>
        <fullName evidence="2 3">Uncharacterized protein</fullName>
    </submittedName>
</protein>
<dbReference type="EnsemblPlants" id="PNT77299">
    <property type="protein sequence ID" value="PNT77299"/>
    <property type="gene ID" value="BRADI_1g60725v3"/>
</dbReference>
<feature type="compositionally biased region" description="Basic residues" evidence="1">
    <location>
        <begin position="1"/>
        <end position="10"/>
    </location>
</feature>
<evidence type="ECO:0000313" key="3">
    <source>
        <dbReference type="EnsemblPlants" id="PNT77299"/>
    </source>
</evidence>
<feature type="region of interest" description="Disordered" evidence="1">
    <location>
        <begin position="65"/>
        <end position="133"/>
    </location>
</feature>
<feature type="region of interest" description="Disordered" evidence="1">
    <location>
        <begin position="149"/>
        <end position="176"/>
    </location>
</feature>
<reference evidence="2" key="2">
    <citation type="submission" date="2017-06" db="EMBL/GenBank/DDBJ databases">
        <title>WGS assembly of Brachypodium distachyon.</title>
        <authorList>
            <consortium name="The International Brachypodium Initiative"/>
            <person name="Lucas S."/>
            <person name="Harmon-Smith M."/>
            <person name="Lail K."/>
            <person name="Tice H."/>
            <person name="Grimwood J."/>
            <person name="Bruce D."/>
            <person name="Barry K."/>
            <person name="Shu S."/>
            <person name="Lindquist E."/>
            <person name="Wang M."/>
            <person name="Pitluck S."/>
            <person name="Vogel J.P."/>
            <person name="Garvin D.F."/>
            <person name="Mockler T.C."/>
            <person name="Schmutz J."/>
            <person name="Rokhsar D."/>
            <person name="Bevan M.W."/>
        </authorList>
    </citation>
    <scope>NUCLEOTIDE SEQUENCE</scope>
    <source>
        <strain evidence="2">Bd21</strain>
    </source>
</reference>
<dbReference type="InParanoid" id="A0A2K2DSN7"/>
<name>A0A2K2DSN7_BRADI</name>
<accession>A0A2K2DSN7</accession>
<dbReference type="Proteomes" id="UP000008810">
    <property type="component" value="Chromosome 1"/>
</dbReference>
<feature type="compositionally biased region" description="Basic and acidic residues" evidence="1">
    <location>
        <begin position="65"/>
        <end position="76"/>
    </location>
</feature>
<feature type="compositionally biased region" description="Polar residues" evidence="1">
    <location>
        <begin position="99"/>
        <end position="121"/>
    </location>
</feature>
<gene>
    <name evidence="2" type="ORF">BRADI_1g60725v3</name>
</gene>
<feature type="region of interest" description="Disordered" evidence="1">
    <location>
        <begin position="1"/>
        <end position="22"/>
    </location>
</feature>